<feature type="compositionally biased region" description="Polar residues" evidence="4">
    <location>
        <begin position="109"/>
        <end position="126"/>
    </location>
</feature>
<dbReference type="PANTHER" id="PTHR37888">
    <property type="entry name" value="DNA-BINDING BROMODOMAIN-CONTAINING PROTEIN"/>
    <property type="match status" value="1"/>
</dbReference>
<reference evidence="7" key="1">
    <citation type="submission" date="2024-07" db="EMBL/GenBank/DDBJ databases">
        <title>Two chromosome-level genome assemblies of Korean endemic species Abeliophyllum distichum and Forsythia ovata (Oleaceae).</title>
        <authorList>
            <person name="Jang H."/>
        </authorList>
    </citation>
    <scope>NUCLEOTIDE SEQUENCE [LARGE SCALE GENOMIC DNA]</scope>
</reference>
<feature type="region of interest" description="Disordered" evidence="4">
    <location>
        <begin position="200"/>
        <end position="222"/>
    </location>
</feature>
<evidence type="ECO:0000313" key="7">
    <source>
        <dbReference type="Proteomes" id="UP001604277"/>
    </source>
</evidence>
<keyword evidence="7" id="KW-1185">Reference proteome</keyword>
<dbReference type="Pfam" id="PF00439">
    <property type="entry name" value="Bromodomain"/>
    <property type="match status" value="1"/>
</dbReference>
<organism evidence="6 7">
    <name type="scientific">Forsythia ovata</name>
    <dbReference type="NCBI Taxonomy" id="205694"/>
    <lineage>
        <taxon>Eukaryota</taxon>
        <taxon>Viridiplantae</taxon>
        <taxon>Streptophyta</taxon>
        <taxon>Embryophyta</taxon>
        <taxon>Tracheophyta</taxon>
        <taxon>Spermatophyta</taxon>
        <taxon>Magnoliopsida</taxon>
        <taxon>eudicotyledons</taxon>
        <taxon>Gunneridae</taxon>
        <taxon>Pentapetalae</taxon>
        <taxon>asterids</taxon>
        <taxon>lamiids</taxon>
        <taxon>Lamiales</taxon>
        <taxon>Oleaceae</taxon>
        <taxon>Forsythieae</taxon>
        <taxon>Forsythia</taxon>
    </lineage>
</organism>
<sequence length="483" mass="54981">MVVGPMRKWGTWEELILGGAVLRHGTQDWNVVASELRARTLYPYSFTPEVCKAKYQDLQKRYSGSTAWFEELRNCRVEELKRELARSEDSIGSLESIIKTLEAEKQHSNQDGSGQSESPLLNSDGTESFGKEKSKDEHSAGSFTKDTRTRTSWLYECPHPATVLEAEIDVKPNVSFSSELDKDLSIKKLSEAVQGVTIRKRRGQRKRKDCNRDAKEGSVGENDNLGSSNVVFTTWKDTSTSDCHWFTRESSKFNRNGDSYTLSIDDLMEIFNSIALSEPAMVFRHRMDSQKRARYRKLIRRHVDISTIRSRIVGLSIRSAKELFRELLVLANNALVFYSKRTREYKSAACLRDLIMKKYRQQFRSSSNKATSSLLPMRPMCNPPVKPRSARPRPRPHPCKDKIDSGKLPGADNVVPATPEEQKRPCNSELNMSLQSLLKGRKDLKLPGKFKGGMDISRPKSHKRVTCVSITENAEEMDFDTNE</sequence>
<feature type="compositionally biased region" description="Basic and acidic residues" evidence="4">
    <location>
        <begin position="129"/>
        <end position="144"/>
    </location>
</feature>
<dbReference type="AlphaFoldDB" id="A0ABD1S2U1"/>
<dbReference type="PANTHER" id="PTHR37888:SF4">
    <property type="entry name" value="OS07G0565300 PROTEIN"/>
    <property type="match status" value="1"/>
</dbReference>
<proteinExistence type="predicted"/>
<dbReference type="SUPFAM" id="SSF47370">
    <property type="entry name" value="Bromodomain"/>
    <property type="match status" value="1"/>
</dbReference>
<dbReference type="EMBL" id="JBFOLJ010000011">
    <property type="protein sequence ID" value="KAL2495026.1"/>
    <property type="molecule type" value="Genomic_DNA"/>
</dbReference>
<dbReference type="SMART" id="SM00297">
    <property type="entry name" value="BROMO"/>
    <property type="match status" value="1"/>
</dbReference>
<name>A0ABD1S2U1_9LAMI</name>
<evidence type="ECO:0000256" key="1">
    <source>
        <dbReference type="ARBA" id="ARBA00023117"/>
    </source>
</evidence>
<evidence type="ECO:0000313" key="6">
    <source>
        <dbReference type="EMBL" id="KAL2495026.1"/>
    </source>
</evidence>
<comment type="caution">
    <text evidence="6">The sequence shown here is derived from an EMBL/GenBank/DDBJ whole genome shotgun (WGS) entry which is preliminary data.</text>
</comment>
<gene>
    <name evidence="6" type="ORF">Fot_38783</name>
</gene>
<evidence type="ECO:0000256" key="3">
    <source>
        <dbReference type="SAM" id="Coils"/>
    </source>
</evidence>
<accession>A0ABD1S2U1</accession>
<evidence type="ECO:0000256" key="2">
    <source>
        <dbReference type="PROSITE-ProRule" id="PRU00035"/>
    </source>
</evidence>
<dbReference type="CDD" id="cd04369">
    <property type="entry name" value="Bromodomain"/>
    <property type="match status" value="1"/>
</dbReference>
<dbReference type="Gene3D" id="1.20.920.10">
    <property type="entry name" value="Bromodomain-like"/>
    <property type="match status" value="1"/>
</dbReference>
<evidence type="ECO:0000259" key="5">
    <source>
        <dbReference type="PROSITE" id="PS50014"/>
    </source>
</evidence>
<feature type="compositionally biased region" description="Basic residues" evidence="4">
    <location>
        <begin position="388"/>
        <end position="397"/>
    </location>
</feature>
<evidence type="ECO:0000256" key="4">
    <source>
        <dbReference type="SAM" id="MobiDB-lite"/>
    </source>
</evidence>
<dbReference type="Proteomes" id="UP001604277">
    <property type="component" value="Unassembled WGS sequence"/>
</dbReference>
<feature type="domain" description="Bromo" evidence="5">
    <location>
        <begin position="275"/>
        <end position="345"/>
    </location>
</feature>
<dbReference type="InterPro" id="IPR036427">
    <property type="entry name" value="Bromodomain-like_sf"/>
</dbReference>
<keyword evidence="3" id="KW-0175">Coiled coil</keyword>
<feature type="compositionally biased region" description="Basic residues" evidence="4">
    <location>
        <begin position="200"/>
        <end position="209"/>
    </location>
</feature>
<keyword evidence="1 2" id="KW-0103">Bromodomain</keyword>
<dbReference type="InterPro" id="IPR001487">
    <property type="entry name" value="Bromodomain"/>
</dbReference>
<feature type="region of interest" description="Disordered" evidence="4">
    <location>
        <begin position="365"/>
        <end position="426"/>
    </location>
</feature>
<protein>
    <submittedName>
        <fullName evidence="6">Bromodomain 4</fullName>
    </submittedName>
</protein>
<feature type="region of interest" description="Disordered" evidence="4">
    <location>
        <begin position="105"/>
        <end position="144"/>
    </location>
</feature>
<dbReference type="PROSITE" id="PS50014">
    <property type="entry name" value="BROMODOMAIN_2"/>
    <property type="match status" value="1"/>
</dbReference>
<feature type="coiled-coil region" evidence="3">
    <location>
        <begin position="77"/>
        <end position="104"/>
    </location>
</feature>
<feature type="compositionally biased region" description="Polar residues" evidence="4">
    <location>
        <begin position="365"/>
        <end position="374"/>
    </location>
</feature>